<gene>
    <name evidence="2" type="ORF">Sipo8835_29230</name>
</gene>
<evidence type="ECO:0000313" key="2">
    <source>
        <dbReference type="EMBL" id="TQE26412.1"/>
    </source>
</evidence>
<comment type="caution">
    <text evidence="2">The sequence shown here is derived from an EMBL/GenBank/DDBJ whole genome shotgun (WGS) entry which is preliminary data.</text>
</comment>
<dbReference type="EMBL" id="SPAZ01000237">
    <property type="protein sequence ID" value="TQE26412.1"/>
    <property type="molecule type" value="Genomic_DNA"/>
</dbReference>
<protein>
    <submittedName>
        <fullName evidence="2">Uncharacterized protein</fullName>
    </submittedName>
</protein>
<proteinExistence type="predicted"/>
<evidence type="ECO:0000313" key="3">
    <source>
        <dbReference type="Proteomes" id="UP000318720"/>
    </source>
</evidence>
<organism evidence="2 3">
    <name type="scientific">Streptomyces ipomoeae</name>
    <dbReference type="NCBI Taxonomy" id="103232"/>
    <lineage>
        <taxon>Bacteria</taxon>
        <taxon>Bacillati</taxon>
        <taxon>Actinomycetota</taxon>
        <taxon>Actinomycetes</taxon>
        <taxon>Kitasatosporales</taxon>
        <taxon>Streptomycetaceae</taxon>
        <taxon>Streptomyces</taxon>
    </lineage>
</organism>
<reference evidence="2 3" key="1">
    <citation type="submission" date="2019-03" db="EMBL/GenBank/DDBJ databases">
        <title>Comparative genomic analyses of the sweetpotato soil rot pathogen, Streptomyces ipomoeae.</title>
        <authorList>
            <person name="Ruschel Soares N."/>
            <person name="Badger J.H."/>
            <person name="Huguet-Tapia J.C."/>
            <person name="Clark C.A."/>
            <person name="Pettis G.S."/>
        </authorList>
    </citation>
    <scope>NUCLEOTIDE SEQUENCE [LARGE SCALE GENOMIC DNA]</scope>
    <source>
        <strain evidence="2 3">88-35</strain>
    </source>
</reference>
<dbReference type="Proteomes" id="UP000318720">
    <property type="component" value="Unassembled WGS sequence"/>
</dbReference>
<sequence length="116" mass="12921">MGIVISLDDYRRRKGLLPRISTTATTAGKRQCAEADCGRTVHAKGLCSRCYSRQYQARKLREQQPTTATRPTAPARSRRAARSAIVVTDVDPWAVVREALVMPERRPAARREAVSV</sequence>
<feature type="region of interest" description="Disordered" evidence="1">
    <location>
        <begin position="58"/>
        <end position="81"/>
    </location>
</feature>
<evidence type="ECO:0000256" key="1">
    <source>
        <dbReference type="SAM" id="MobiDB-lite"/>
    </source>
</evidence>
<feature type="compositionally biased region" description="Low complexity" evidence="1">
    <location>
        <begin position="65"/>
        <end position="75"/>
    </location>
</feature>
<name>A0AAE8VY23_9ACTN</name>
<dbReference type="AlphaFoldDB" id="A0AAE8VY23"/>
<accession>A0AAE8VY23</accession>
<dbReference type="RefSeq" id="WP_141584376.1">
    <property type="nucleotide sequence ID" value="NZ_SPAZ01000237.1"/>
</dbReference>